<accession>A0A0A8ZY40</accession>
<proteinExistence type="predicted"/>
<sequence length="30" mass="3657">MYLHLSGLLETTKDQNNFRWRFHQVHQSGL</sequence>
<protein>
    <submittedName>
        <fullName evidence="1">Uncharacterized protein</fullName>
    </submittedName>
</protein>
<reference evidence="1" key="2">
    <citation type="journal article" date="2015" name="Data Brief">
        <title>Shoot transcriptome of the giant reed, Arundo donax.</title>
        <authorList>
            <person name="Barrero R.A."/>
            <person name="Guerrero F.D."/>
            <person name="Moolhuijzen P."/>
            <person name="Goolsby J.A."/>
            <person name="Tidwell J."/>
            <person name="Bellgard S.E."/>
            <person name="Bellgard M.I."/>
        </authorList>
    </citation>
    <scope>NUCLEOTIDE SEQUENCE</scope>
    <source>
        <tissue evidence="1">Shoot tissue taken approximately 20 cm above the soil surface</tissue>
    </source>
</reference>
<reference evidence="1" key="1">
    <citation type="submission" date="2014-09" db="EMBL/GenBank/DDBJ databases">
        <authorList>
            <person name="Magalhaes I.L.F."/>
            <person name="Oliveira U."/>
            <person name="Santos F.R."/>
            <person name="Vidigal T.H.D.A."/>
            <person name="Brescovit A.D."/>
            <person name="Santos A.J."/>
        </authorList>
    </citation>
    <scope>NUCLEOTIDE SEQUENCE</scope>
    <source>
        <tissue evidence="1">Shoot tissue taken approximately 20 cm above the soil surface</tissue>
    </source>
</reference>
<name>A0A0A8ZY40_ARUDO</name>
<evidence type="ECO:0000313" key="1">
    <source>
        <dbReference type="EMBL" id="JAD42618.1"/>
    </source>
</evidence>
<organism evidence="1">
    <name type="scientific">Arundo donax</name>
    <name type="common">Giant reed</name>
    <name type="synonym">Donax arundinaceus</name>
    <dbReference type="NCBI Taxonomy" id="35708"/>
    <lineage>
        <taxon>Eukaryota</taxon>
        <taxon>Viridiplantae</taxon>
        <taxon>Streptophyta</taxon>
        <taxon>Embryophyta</taxon>
        <taxon>Tracheophyta</taxon>
        <taxon>Spermatophyta</taxon>
        <taxon>Magnoliopsida</taxon>
        <taxon>Liliopsida</taxon>
        <taxon>Poales</taxon>
        <taxon>Poaceae</taxon>
        <taxon>PACMAD clade</taxon>
        <taxon>Arundinoideae</taxon>
        <taxon>Arundineae</taxon>
        <taxon>Arundo</taxon>
    </lineage>
</organism>
<dbReference type="EMBL" id="GBRH01255277">
    <property type="protein sequence ID" value="JAD42618.1"/>
    <property type="molecule type" value="Transcribed_RNA"/>
</dbReference>
<dbReference type="AlphaFoldDB" id="A0A0A8ZY40"/>